<gene>
    <name evidence="3" type="ORF">K1Y72_15460</name>
</gene>
<accession>A0ABS7FTP7</accession>
<evidence type="ECO:0000256" key="1">
    <source>
        <dbReference type="SAM" id="MobiDB-lite"/>
    </source>
</evidence>
<dbReference type="InterPro" id="IPR011009">
    <property type="entry name" value="Kinase-like_dom_sf"/>
</dbReference>
<evidence type="ECO:0000313" key="3">
    <source>
        <dbReference type="EMBL" id="MBW8483784.1"/>
    </source>
</evidence>
<dbReference type="EMBL" id="JAIBOA010000009">
    <property type="protein sequence ID" value="MBW8483784.1"/>
    <property type="molecule type" value="Genomic_DNA"/>
</dbReference>
<dbReference type="InterPro" id="IPR002575">
    <property type="entry name" value="Aminoglycoside_PTrfase"/>
</dbReference>
<dbReference type="RefSeq" id="WP_220167024.1">
    <property type="nucleotide sequence ID" value="NZ_JAIBOA010000009.1"/>
</dbReference>
<comment type="caution">
    <text evidence="3">The sequence shown here is derived from an EMBL/GenBank/DDBJ whole genome shotgun (WGS) entry which is preliminary data.</text>
</comment>
<feature type="region of interest" description="Disordered" evidence="1">
    <location>
        <begin position="1"/>
        <end position="21"/>
    </location>
</feature>
<organism evidence="3 4">
    <name type="scientific">Actinomadura parmotrematis</name>
    <dbReference type="NCBI Taxonomy" id="2864039"/>
    <lineage>
        <taxon>Bacteria</taxon>
        <taxon>Bacillati</taxon>
        <taxon>Actinomycetota</taxon>
        <taxon>Actinomycetes</taxon>
        <taxon>Streptosporangiales</taxon>
        <taxon>Thermomonosporaceae</taxon>
        <taxon>Actinomadura</taxon>
    </lineage>
</organism>
<proteinExistence type="predicted"/>
<reference evidence="3 4" key="1">
    <citation type="submission" date="2021-07" db="EMBL/GenBank/DDBJ databases">
        <title>Actinomadura sp. PM05-2 isolated from lichen.</title>
        <authorList>
            <person name="Somphong A."/>
            <person name="Phongsopitanun W."/>
            <person name="Tanasupawat S."/>
            <person name="Peongsungnone V."/>
        </authorList>
    </citation>
    <scope>NUCLEOTIDE SEQUENCE [LARGE SCALE GENOMIC DNA]</scope>
    <source>
        <strain evidence="3 4">PM05-2</strain>
    </source>
</reference>
<protein>
    <submittedName>
        <fullName evidence="3">Aminoglycoside phosphotransferase family protein</fullName>
    </submittedName>
</protein>
<evidence type="ECO:0000259" key="2">
    <source>
        <dbReference type="Pfam" id="PF01636"/>
    </source>
</evidence>
<dbReference type="SUPFAM" id="SSF56112">
    <property type="entry name" value="Protein kinase-like (PK-like)"/>
    <property type="match status" value="1"/>
</dbReference>
<dbReference type="Proteomes" id="UP000774570">
    <property type="component" value="Unassembled WGS sequence"/>
</dbReference>
<sequence>MKNAIETGPHTVTKRFPEGDRDRCEREWRALTLLAAHAPGLAPEPLELDAGAARPLIVMSRLPGVPLRGRPLDARQVAALATAVRQVHAAVPPNVLADVPERPGRPAELAAWIRTRAVPHVRPRVSGEVAGAVDAGLAWLDGADLDADAAPAFGPGDGNLANYLWDGTRVRVVDFEESGRSDRAFELAEITEHAAAWVEHPLEVAAFLGHCDLTAAEGVRLCACRRLLAFVWLLMLAADGAPGARNPPGTAERQAGRLAALLG</sequence>
<dbReference type="Gene3D" id="3.90.1200.10">
    <property type="match status" value="1"/>
</dbReference>
<evidence type="ECO:0000313" key="4">
    <source>
        <dbReference type="Proteomes" id="UP000774570"/>
    </source>
</evidence>
<feature type="domain" description="Aminoglycoside phosphotransferase" evidence="2">
    <location>
        <begin position="10"/>
        <end position="191"/>
    </location>
</feature>
<dbReference type="Pfam" id="PF01636">
    <property type="entry name" value="APH"/>
    <property type="match status" value="1"/>
</dbReference>
<keyword evidence="4" id="KW-1185">Reference proteome</keyword>
<name>A0ABS7FTP7_9ACTN</name>